<dbReference type="SUPFAM" id="SSF53187">
    <property type="entry name" value="Zn-dependent exopeptidases"/>
    <property type="match status" value="1"/>
</dbReference>
<dbReference type="Gene3D" id="3.40.630.10">
    <property type="entry name" value="Zn peptidases"/>
    <property type="match status" value="1"/>
</dbReference>
<dbReference type="Pfam" id="PF01546">
    <property type="entry name" value="Peptidase_M20"/>
    <property type="match status" value="1"/>
</dbReference>
<dbReference type="Gene3D" id="3.30.70.360">
    <property type="match status" value="1"/>
</dbReference>
<dbReference type="PANTHER" id="PTHR11014">
    <property type="entry name" value="PEPTIDASE M20 FAMILY MEMBER"/>
    <property type="match status" value="1"/>
</dbReference>
<accession>A0A2W5R6P7</accession>
<dbReference type="PANTHER" id="PTHR11014:SF63">
    <property type="entry name" value="METALLOPEPTIDASE, PUTATIVE (AFU_ORTHOLOGUE AFUA_6G09600)-RELATED"/>
    <property type="match status" value="1"/>
</dbReference>
<dbReference type="InterPro" id="IPR036264">
    <property type="entry name" value="Bact_exopeptidase_dim_dom"/>
</dbReference>
<dbReference type="InterPro" id="IPR002933">
    <property type="entry name" value="Peptidase_M20"/>
</dbReference>
<proteinExistence type="predicted"/>
<dbReference type="SUPFAM" id="SSF55031">
    <property type="entry name" value="Bacterial exopeptidase dimerisation domain"/>
    <property type="match status" value="1"/>
</dbReference>
<reference evidence="2 3" key="1">
    <citation type="submission" date="2017-08" db="EMBL/GenBank/DDBJ databases">
        <title>Infants hospitalized years apart are colonized by the same room-sourced microbial strains.</title>
        <authorList>
            <person name="Brooks B."/>
            <person name="Olm M.R."/>
            <person name="Firek B.A."/>
            <person name="Baker R."/>
            <person name="Thomas B.C."/>
            <person name="Morowitz M.J."/>
            <person name="Banfield J.F."/>
        </authorList>
    </citation>
    <scope>NUCLEOTIDE SEQUENCE [LARGE SCALE GENOMIC DNA]</scope>
    <source>
        <strain evidence="2">S2_005_003_R2_41</strain>
    </source>
</reference>
<organism evidence="2 3">
    <name type="scientific">Variovorax paradoxus</name>
    <dbReference type="NCBI Taxonomy" id="34073"/>
    <lineage>
        <taxon>Bacteria</taxon>
        <taxon>Pseudomonadati</taxon>
        <taxon>Pseudomonadota</taxon>
        <taxon>Betaproteobacteria</taxon>
        <taxon>Burkholderiales</taxon>
        <taxon>Comamonadaceae</taxon>
        <taxon>Variovorax</taxon>
    </lineage>
</organism>
<name>A0A2W5R6P7_VARPD</name>
<comment type="caution">
    <text evidence="2">The sequence shown here is derived from an EMBL/GenBank/DDBJ whole genome shotgun (WGS) entry which is preliminary data.</text>
</comment>
<protein>
    <submittedName>
        <fullName evidence="2">Amidohydrolase</fullName>
    </submittedName>
</protein>
<dbReference type="EMBL" id="QFPP01000458">
    <property type="protein sequence ID" value="PZQ66057.1"/>
    <property type="molecule type" value="Genomic_DNA"/>
</dbReference>
<feature type="non-terminal residue" evidence="2">
    <location>
        <position position="1"/>
    </location>
</feature>
<dbReference type="AlphaFoldDB" id="A0A2W5R6P7"/>
<evidence type="ECO:0000313" key="2">
    <source>
        <dbReference type="EMBL" id="PZQ66057.1"/>
    </source>
</evidence>
<dbReference type="Proteomes" id="UP000249135">
    <property type="component" value="Unassembled WGS sequence"/>
</dbReference>
<dbReference type="GO" id="GO:0016787">
    <property type="term" value="F:hydrolase activity"/>
    <property type="evidence" value="ECO:0007669"/>
    <property type="project" value="UniProtKB-KW"/>
</dbReference>
<sequence>TVRTLDPAVQDRTEAAMRQVCEGVAQTHGAKVALKYMRGYPGVVNTPAETAAAVAAAASLVGEAQVHTDIPPAMGSEDFAFMLQKRPGAYIGIGAGEGANDPPVHNPYYDFNDNILPLGAAYWVALVRQQLPIA</sequence>
<gene>
    <name evidence="2" type="ORF">DI563_24645</name>
</gene>
<evidence type="ECO:0000313" key="3">
    <source>
        <dbReference type="Proteomes" id="UP000249135"/>
    </source>
</evidence>
<dbReference type="InterPro" id="IPR017439">
    <property type="entry name" value="Amidohydrolase"/>
</dbReference>
<keyword evidence="1 2" id="KW-0378">Hydrolase</keyword>
<evidence type="ECO:0000256" key="1">
    <source>
        <dbReference type="ARBA" id="ARBA00022801"/>
    </source>
</evidence>